<keyword evidence="2" id="KW-0813">Transport</keyword>
<keyword evidence="5 8" id="KW-1133">Transmembrane helix</keyword>
<dbReference type="Pfam" id="PF01554">
    <property type="entry name" value="MatE"/>
    <property type="match status" value="2"/>
</dbReference>
<dbReference type="GO" id="GO:0042910">
    <property type="term" value="F:xenobiotic transmembrane transporter activity"/>
    <property type="evidence" value="ECO:0007669"/>
    <property type="project" value="InterPro"/>
</dbReference>
<evidence type="ECO:0000256" key="1">
    <source>
        <dbReference type="ARBA" id="ARBA00004429"/>
    </source>
</evidence>
<feature type="transmembrane region" description="Helical" evidence="8">
    <location>
        <begin position="348"/>
        <end position="373"/>
    </location>
</feature>
<evidence type="ECO:0000256" key="8">
    <source>
        <dbReference type="SAM" id="Phobius"/>
    </source>
</evidence>
<organism evidence="9 11">
    <name type="scientific">Ralstonia mannitolilytica</name>
    <dbReference type="NCBI Taxonomy" id="105219"/>
    <lineage>
        <taxon>Bacteria</taxon>
        <taxon>Pseudomonadati</taxon>
        <taxon>Pseudomonadota</taxon>
        <taxon>Betaproteobacteria</taxon>
        <taxon>Burkholderiales</taxon>
        <taxon>Burkholderiaceae</taxon>
        <taxon>Ralstonia</taxon>
    </lineage>
</organism>
<evidence type="ECO:0000256" key="6">
    <source>
        <dbReference type="ARBA" id="ARBA00023136"/>
    </source>
</evidence>
<protein>
    <submittedName>
        <fullName evidence="9">Multidrug export protein MepA</fullName>
    </submittedName>
</protein>
<dbReference type="InterPro" id="IPR002528">
    <property type="entry name" value="MATE_fam"/>
</dbReference>
<evidence type="ECO:0000313" key="12">
    <source>
        <dbReference type="Proteomes" id="UP001190452"/>
    </source>
</evidence>
<dbReference type="InterPro" id="IPR052031">
    <property type="entry name" value="Membrane_Transporter-Flippase"/>
</dbReference>
<feature type="transmembrane region" description="Helical" evidence="8">
    <location>
        <begin position="261"/>
        <end position="289"/>
    </location>
</feature>
<evidence type="ECO:0000256" key="3">
    <source>
        <dbReference type="ARBA" id="ARBA00022475"/>
    </source>
</evidence>
<feature type="region of interest" description="Disordered" evidence="7">
    <location>
        <begin position="1"/>
        <end position="24"/>
    </location>
</feature>
<dbReference type="CDD" id="cd13138">
    <property type="entry name" value="MATE_yoeA_like"/>
    <property type="match status" value="1"/>
</dbReference>
<evidence type="ECO:0000256" key="2">
    <source>
        <dbReference type="ARBA" id="ARBA00022448"/>
    </source>
</evidence>
<feature type="compositionally biased region" description="Low complexity" evidence="7">
    <location>
        <begin position="15"/>
        <end position="24"/>
    </location>
</feature>
<proteinExistence type="predicted"/>
<feature type="transmembrane region" description="Helical" evidence="8">
    <location>
        <begin position="157"/>
        <end position="179"/>
    </location>
</feature>
<evidence type="ECO:0000313" key="10">
    <source>
        <dbReference type="EMBL" id="CAJ0888700.1"/>
    </source>
</evidence>
<name>A0AAD2B414_9RALS</name>
<feature type="transmembrane region" description="Helical" evidence="8">
    <location>
        <begin position="413"/>
        <end position="435"/>
    </location>
</feature>
<evidence type="ECO:0000313" key="9">
    <source>
        <dbReference type="EMBL" id="CAJ0697932.1"/>
    </source>
</evidence>
<comment type="caution">
    <text evidence="9">The sequence shown here is derived from an EMBL/GenBank/DDBJ whole genome shotgun (WGS) entry which is preliminary data.</text>
</comment>
<feature type="transmembrane region" description="Helical" evidence="8">
    <location>
        <begin position="112"/>
        <end position="137"/>
    </location>
</feature>
<dbReference type="PANTHER" id="PTHR43549:SF3">
    <property type="entry name" value="MULTIDRUG RESISTANCE PROTEIN YPNP-RELATED"/>
    <property type="match status" value="1"/>
</dbReference>
<evidence type="ECO:0000256" key="4">
    <source>
        <dbReference type="ARBA" id="ARBA00022692"/>
    </source>
</evidence>
<dbReference type="EMBL" id="CATVXE010000038">
    <property type="protein sequence ID" value="CAJ0697932.1"/>
    <property type="molecule type" value="Genomic_DNA"/>
</dbReference>
<comment type="subcellular location">
    <subcellularLocation>
        <location evidence="1">Cell inner membrane</location>
        <topology evidence="1">Multi-pass membrane protein</topology>
    </subcellularLocation>
</comment>
<feature type="transmembrane region" description="Helical" evidence="8">
    <location>
        <begin position="447"/>
        <end position="467"/>
    </location>
</feature>
<dbReference type="Proteomes" id="UP001190002">
    <property type="component" value="Unassembled WGS sequence"/>
</dbReference>
<reference evidence="9 12" key="1">
    <citation type="submission" date="2023-07" db="EMBL/GenBank/DDBJ databases">
        <authorList>
            <person name="Peeters C."/>
        </authorList>
    </citation>
    <scope>NUCLEOTIDE SEQUENCE</scope>
    <source>
        <strain evidence="10 12">R-77569</strain>
        <strain evidence="9">R-77591</strain>
    </source>
</reference>
<dbReference type="GO" id="GO:0005886">
    <property type="term" value="C:plasma membrane"/>
    <property type="evidence" value="ECO:0007669"/>
    <property type="project" value="UniProtKB-SubCell"/>
</dbReference>
<feature type="transmembrane region" description="Helical" evidence="8">
    <location>
        <begin position="191"/>
        <end position="211"/>
    </location>
</feature>
<dbReference type="PIRSF" id="PIRSF006603">
    <property type="entry name" value="DinF"/>
    <property type="match status" value="1"/>
</dbReference>
<dbReference type="Proteomes" id="UP001190452">
    <property type="component" value="Unassembled WGS sequence"/>
</dbReference>
<evidence type="ECO:0000313" key="11">
    <source>
        <dbReference type="Proteomes" id="UP001190002"/>
    </source>
</evidence>
<dbReference type="NCBIfam" id="TIGR00797">
    <property type="entry name" value="matE"/>
    <property type="match status" value="1"/>
</dbReference>
<accession>A0AAD2B414</accession>
<evidence type="ECO:0000256" key="5">
    <source>
        <dbReference type="ARBA" id="ARBA00022989"/>
    </source>
</evidence>
<keyword evidence="6 8" id="KW-0472">Membrane</keyword>
<keyword evidence="3" id="KW-1003">Cell membrane</keyword>
<keyword evidence="4 8" id="KW-0812">Transmembrane</keyword>
<dbReference type="InterPro" id="IPR048279">
    <property type="entry name" value="MdtK-like"/>
</dbReference>
<feature type="transmembrane region" description="Helical" evidence="8">
    <location>
        <begin position="34"/>
        <end position="51"/>
    </location>
</feature>
<sequence>MTSQNGPRATEAATPASDQQPPVAPVPAANARPLWRTFVAFLGPLIVANILQSLSGTLNNVYVGHMLGVKALAAVSAFFPILFFFIAFVIGLGSGAAVLIGQAWGAMQPEAVKTVAGTTLSVGLVAGAVVALLGGPFAHALLRWLGTPADILGDATLYASVMLYAMPGLFVFLLATAMMRGVGDTRTPLRTLLLSTAIGLVLTPSFIRGWFGLPQLGVASGAVATTIAFLVALAWLAFFLRRRNHPLAPDAALARHLWIDFAVLRTVLKIGVPTGIQLVVISIAELALLSLVNGFGSDATAAYGAGTQIISYVQFPAMSIAITASILGAQAIGSGNTERLDAITRTGLWLNVAITGLMVVMALLFSRAVIGWFTTNTEVMDLAQSLLHIALWSSVIFGMASVFSGVMRASGTVMAPTAISILAIVAVEVPVAWALSRHIGTDGIWTAYPAAFIAMFVMQGAYYGFVWRRRAQRFGIRRMV</sequence>
<dbReference type="GO" id="GO:0015297">
    <property type="term" value="F:antiporter activity"/>
    <property type="evidence" value="ECO:0007669"/>
    <property type="project" value="InterPro"/>
</dbReference>
<feature type="transmembrane region" description="Helical" evidence="8">
    <location>
        <begin position="309"/>
        <end position="327"/>
    </location>
</feature>
<evidence type="ECO:0000256" key="7">
    <source>
        <dbReference type="SAM" id="MobiDB-lite"/>
    </source>
</evidence>
<dbReference type="AlphaFoldDB" id="A0AAD2B414"/>
<dbReference type="PANTHER" id="PTHR43549">
    <property type="entry name" value="MULTIDRUG RESISTANCE PROTEIN YPNP-RELATED"/>
    <property type="match status" value="1"/>
</dbReference>
<dbReference type="EMBL" id="CAUDKV010000020">
    <property type="protein sequence ID" value="CAJ0888700.1"/>
    <property type="molecule type" value="Genomic_DNA"/>
</dbReference>
<feature type="transmembrane region" description="Helical" evidence="8">
    <location>
        <begin position="217"/>
        <end position="240"/>
    </location>
</feature>
<gene>
    <name evidence="9" type="primary">mepA</name>
    <name evidence="10" type="ORF">R77569_03910</name>
    <name evidence="9" type="ORF">R77591_04885</name>
</gene>
<keyword evidence="12" id="KW-1185">Reference proteome</keyword>
<feature type="transmembrane region" description="Helical" evidence="8">
    <location>
        <begin position="71"/>
        <end position="100"/>
    </location>
</feature>
<feature type="transmembrane region" description="Helical" evidence="8">
    <location>
        <begin position="385"/>
        <end position="406"/>
    </location>
</feature>